<feature type="domain" description="Maestro/Maestro-like HEAT-repeats" evidence="3">
    <location>
        <begin position="500"/>
        <end position="719"/>
    </location>
</feature>
<dbReference type="InterPro" id="IPR011989">
    <property type="entry name" value="ARM-like"/>
</dbReference>
<evidence type="ECO:0000256" key="1">
    <source>
        <dbReference type="ARBA" id="ARBA00022737"/>
    </source>
</evidence>
<dbReference type="GO" id="GO:0005737">
    <property type="term" value="C:cytoplasm"/>
    <property type="evidence" value="ECO:0007669"/>
    <property type="project" value="TreeGrafter"/>
</dbReference>
<gene>
    <name evidence="4" type="ORF">DUI87_08030</name>
</gene>
<dbReference type="Gene3D" id="1.25.10.10">
    <property type="entry name" value="Leucine-rich Repeat Variant"/>
    <property type="match status" value="1"/>
</dbReference>
<dbReference type="PANTHER" id="PTHR23120:SF42">
    <property type="entry name" value="MAESTRO HEAT-LIKE REPEAT FAMILY MEMBER 3"/>
    <property type="match status" value="1"/>
</dbReference>
<evidence type="ECO:0000259" key="3">
    <source>
        <dbReference type="Pfam" id="PF23227"/>
    </source>
</evidence>
<accession>A0A3M0KSC2</accession>
<dbReference type="InterPro" id="IPR016024">
    <property type="entry name" value="ARM-type_fold"/>
</dbReference>
<feature type="domain" description="Maestro-like HEAT-repeats" evidence="2">
    <location>
        <begin position="230"/>
        <end position="320"/>
    </location>
</feature>
<organism evidence="4 5">
    <name type="scientific">Hirundo rustica rustica</name>
    <dbReference type="NCBI Taxonomy" id="333673"/>
    <lineage>
        <taxon>Eukaryota</taxon>
        <taxon>Metazoa</taxon>
        <taxon>Chordata</taxon>
        <taxon>Craniata</taxon>
        <taxon>Vertebrata</taxon>
        <taxon>Euteleostomi</taxon>
        <taxon>Archelosauria</taxon>
        <taxon>Archosauria</taxon>
        <taxon>Dinosauria</taxon>
        <taxon>Saurischia</taxon>
        <taxon>Theropoda</taxon>
        <taxon>Coelurosauria</taxon>
        <taxon>Aves</taxon>
        <taxon>Neognathae</taxon>
        <taxon>Neoaves</taxon>
        <taxon>Telluraves</taxon>
        <taxon>Australaves</taxon>
        <taxon>Passeriformes</taxon>
        <taxon>Sylvioidea</taxon>
        <taxon>Hirundinidae</taxon>
        <taxon>Hirundo</taxon>
    </lineage>
</organism>
<keyword evidence="1" id="KW-0677">Repeat</keyword>
<dbReference type="Pfam" id="PF21047">
    <property type="entry name" value="HEAT_Maestro"/>
    <property type="match status" value="1"/>
</dbReference>
<keyword evidence="5" id="KW-1185">Reference proteome</keyword>
<dbReference type="SUPFAM" id="SSF48371">
    <property type="entry name" value="ARM repeat"/>
    <property type="match status" value="1"/>
</dbReference>
<dbReference type="EMBL" id="QRBI01000104">
    <property type="protein sequence ID" value="RMC15826.1"/>
    <property type="molecule type" value="Genomic_DNA"/>
</dbReference>
<dbReference type="PANTHER" id="PTHR23120">
    <property type="entry name" value="MAESTRO-RELATED HEAT DOMAIN-CONTAINING"/>
    <property type="match status" value="1"/>
</dbReference>
<dbReference type="Proteomes" id="UP000269221">
    <property type="component" value="Unassembled WGS sequence"/>
</dbReference>
<sequence length="864" mass="97483">MPLEAGSPRDQSARLVVLYSSQYFRLAGAFQAQLQDLLTRRFSEPSLLLVAINPVTDMEQRPPRVSKLAWKDKVEEEGPGAAQALGMEEVQQFQPLQEGELLSSDRTGACSQLGRKASHGIPSPGDTPLHGTEDGLQLNPAVALLHPLGHPGALSAWGAQGWALFSGLSRSQSSCACSLPDAALDRTQEQDTTRGRFRTTAQLVCKFIKRMREEETSAMGTGVRVYSPIFRTKASAALLDMLIEKGFSSPKQVPAMVRYIHQWLMANEDSEHKLFRTLLDLTDAQPADVVMTLLRVAPLCDRAALSMWKTILYSPRTAEHVQLKLLDVLENWPEHSTCTSDGDKRGVFALAATVVMWKILQLPCVPHMVLVYFARLFVHLLFQVFFSTLDIPEEVDTFWKACQEQHGLATSPNSFAVQTLKSLLCQMHCEHVVVAMERKCGWDMLLCADTHHSAVGLLAREMSCVSRPLCSWIARYLLCLLSTREPRWDLPALAFLVETEKMWSLTESLVKLLKDPDGEIVQTTVMLLSFIVMDKDLLIHSPFALQLAEALLPLFDHHKSQVRMLAILLFQTPVTLPVEKEEKALKTHICQSLLPLFFHCHDEDQDVAEASWATLFCAAKFLKRRDLEKLVKEKKLWMFSECLLQENRSRAAELLRQALPYLESPQEPLREAAIRFIGICGRSLRRQREQLQLVYKALGDMADDVSPAICRLALQTSYILRAVDRSQYSMFENLQDELRRATVVMWKILQLPCVPHMVLVYFARLFVHLLFQVFFSTLDIPEEVDTFWKACQEQHGLATSPNSFAVQTLKSLLCQMHCEHVVVAMERKCGWDMLLCADTHHSAVGLLASNVQGQLNSFEFSELA</sequence>
<dbReference type="Pfam" id="PF23227">
    <property type="entry name" value="HEAT_MROH2B_C"/>
    <property type="match status" value="1"/>
</dbReference>
<dbReference type="InterPro" id="IPR048465">
    <property type="entry name" value="Maestro-like_HEAT"/>
</dbReference>
<dbReference type="InterPro" id="IPR045206">
    <property type="entry name" value="Maestro_heat-like_prot"/>
</dbReference>
<proteinExistence type="predicted"/>
<dbReference type="AlphaFoldDB" id="A0A3M0KSC2"/>
<reference evidence="4 5" key="1">
    <citation type="submission" date="2018-07" db="EMBL/GenBank/DDBJ databases">
        <title>A high quality draft genome assembly of the barn swallow (H. rustica rustica).</title>
        <authorList>
            <person name="Formenti G."/>
            <person name="Chiara M."/>
            <person name="Poveda L."/>
            <person name="Francoijs K.-J."/>
            <person name="Bonisoli-Alquati A."/>
            <person name="Canova L."/>
            <person name="Gianfranceschi L."/>
            <person name="Horner D.S."/>
            <person name="Saino N."/>
        </authorList>
    </citation>
    <scope>NUCLEOTIDE SEQUENCE [LARGE SCALE GENOMIC DNA]</scope>
    <source>
        <strain evidence="4">Chelidonia</strain>
        <tissue evidence="4">Blood</tissue>
    </source>
</reference>
<dbReference type="InterPro" id="IPR055406">
    <property type="entry name" value="HEAT_Maestro"/>
</dbReference>
<dbReference type="OrthoDB" id="9421177at2759"/>
<name>A0A3M0KSC2_HIRRU</name>
<protein>
    <submittedName>
        <fullName evidence="4">Uncharacterized protein</fullName>
    </submittedName>
</protein>
<comment type="caution">
    <text evidence="4">The sequence shown here is derived from an EMBL/GenBank/DDBJ whole genome shotgun (WGS) entry which is preliminary data.</text>
</comment>
<evidence type="ECO:0000313" key="5">
    <source>
        <dbReference type="Proteomes" id="UP000269221"/>
    </source>
</evidence>
<evidence type="ECO:0000313" key="4">
    <source>
        <dbReference type="EMBL" id="RMC15826.1"/>
    </source>
</evidence>
<evidence type="ECO:0000259" key="2">
    <source>
        <dbReference type="Pfam" id="PF21047"/>
    </source>
</evidence>